<dbReference type="GO" id="GO:0004494">
    <property type="term" value="F:methylmalonyl-CoA mutase activity"/>
    <property type="evidence" value="ECO:0007669"/>
    <property type="project" value="UniProtKB-EC"/>
</dbReference>
<dbReference type="NCBIfam" id="NF006944">
    <property type="entry name" value="PRK09426.1"/>
    <property type="match status" value="1"/>
</dbReference>
<dbReference type="InterPro" id="IPR006159">
    <property type="entry name" value="Acid_CoA_mut_C"/>
</dbReference>
<evidence type="ECO:0000313" key="11">
    <source>
        <dbReference type="Proteomes" id="UP000279911"/>
    </source>
</evidence>
<dbReference type="FunFam" id="3.40.50.280:FF:000002">
    <property type="entry name" value="Methylmalonyl-CoA mutase, mitochondrial"/>
    <property type="match status" value="1"/>
</dbReference>
<name>A0A3R9FXE7_9BACI</name>
<dbReference type="PANTHER" id="PTHR48101:SF4">
    <property type="entry name" value="METHYLMALONYL-COA MUTASE, MITOCHONDRIAL"/>
    <property type="match status" value="1"/>
</dbReference>
<evidence type="ECO:0000256" key="1">
    <source>
        <dbReference type="ARBA" id="ARBA00001922"/>
    </source>
</evidence>
<keyword evidence="5" id="KW-0846">Cobalamin</keyword>
<dbReference type="CDD" id="cd02071">
    <property type="entry name" value="MM_CoA_mut_B12_BD"/>
    <property type="match status" value="1"/>
</dbReference>
<evidence type="ECO:0000256" key="8">
    <source>
        <dbReference type="ARBA" id="ARBA00023285"/>
    </source>
</evidence>
<dbReference type="PANTHER" id="PTHR48101">
    <property type="entry name" value="METHYLMALONYL-COA MUTASE, MITOCHONDRIAL-RELATED"/>
    <property type="match status" value="1"/>
</dbReference>
<evidence type="ECO:0000256" key="5">
    <source>
        <dbReference type="ARBA" id="ARBA00022628"/>
    </source>
</evidence>
<proteinExistence type="inferred from homology"/>
<sequence>MKKPDFSKVKLFETEKETNTGLLDDQIKQKLDELLFETNEQIKVKALYTREDGASAGHLDGVPGLPPFTRGPYPAMYVNRPWTVRQYAGFSTAEESNAFYRRNLAMGQKGLSVAFDLATHRGYDSDHPRVEGDVGKAGVAIDSILDMKILFDGIPLDQMSVSMTMNGAVLPIMAFFIVTAEEQGVTQDQLSGTIQNDILKEYMVRNTYIYPPEMSMKIIADIFEYTSKYMPKFNSISISGYHMQEAGAPADIELAYTLADGLEYVRTGLKAGIDIDSFAPRLSFFWAIGMNYFMEVAKMRAARYIWAKMINTFNPKNEKSMALRTHSQTSGWSLTEQDPYNNVIRTLIEAHAAAMGHTQSLHTNALDEAIALPTDFSARIARNTQLYLQEETDITKVIDPWAGSYYVESLTKSLIERAWEHIEEIESLGGMAKAIETGLPKMRIEEAAARRQAQIDSARETIIGVNKYKLEQEDPLDILDIDNTAVRAKQIERLNQLKEKRDNEKVEAALNDLARAAETGEGNLLEFAVRAARARATLGEISDAVEKAAGRHKAVIRSISGVYSSAFTNEEEIAEIQQMTEEFLENEGRRPRIMIAKMGQDGHDRGAKVIATAFADLGFDVDIGPLFQTPEETAIQAVENDVHAIGISSLAAGHKTLLPLLVDELKKLGREDIVVIVGGVIPAQDYQFLYENGASAIFGPGTVIPVAAQKVLRAIYERLGYEEVSS</sequence>
<dbReference type="Pfam" id="PF01642">
    <property type="entry name" value="MM_CoA_mutase"/>
    <property type="match status" value="1"/>
</dbReference>
<evidence type="ECO:0000313" key="10">
    <source>
        <dbReference type="EMBL" id="RSD27367.1"/>
    </source>
</evidence>
<dbReference type="GO" id="GO:0019678">
    <property type="term" value="P:propionate metabolic process, methylmalonyl pathway"/>
    <property type="evidence" value="ECO:0007669"/>
    <property type="project" value="TreeGrafter"/>
</dbReference>
<keyword evidence="7 10" id="KW-0413">Isomerase</keyword>
<dbReference type="AlphaFoldDB" id="A0A3R9FXE7"/>
<dbReference type="Proteomes" id="UP000279911">
    <property type="component" value="Unassembled WGS sequence"/>
</dbReference>
<comment type="similarity">
    <text evidence="2">Belongs to the methylmalonyl-CoA mutase family.</text>
</comment>
<dbReference type="Gene3D" id="3.20.20.240">
    <property type="entry name" value="Methylmalonyl-CoA mutase"/>
    <property type="match status" value="1"/>
</dbReference>
<dbReference type="InterPro" id="IPR058549">
    <property type="entry name" value="MeMalonylCoA_mutase_a/b_site"/>
</dbReference>
<comment type="subunit">
    <text evidence="3">Heterodimer of an alpha and a beta chain.</text>
</comment>
<dbReference type="PROSITE" id="PS51332">
    <property type="entry name" value="B12_BINDING"/>
    <property type="match status" value="1"/>
</dbReference>
<gene>
    <name evidence="10" type="ORF">EJA10_09810</name>
</gene>
<dbReference type="SUPFAM" id="SSF51703">
    <property type="entry name" value="Cobalamin (vitamin B12)-dependent enzymes"/>
    <property type="match status" value="1"/>
</dbReference>
<dbReference type="InterPro" id="IPR006158">
    <property type="entry name" value="Cobalamin-bd"/>
</dbReference>
<evidence type="ECO:0000256" key="6">
    <source>
        <dbReference type="ARBA" id="ARBA00022723"/>
    </source>
</evidence>
<dbReference type="InterPro" id="IPR006099">
    <property type="entry name" value="MeMalonylCoA_mutase_a/b_cat"/>
</dbReference>
<reference evidence="11" key="1">
    <citation type="submission" date="2018-12" db="EMBL/GenBank/DDBJ databases">
        <title>Bacillus chawlae sp. nov., Bacillus glennii sp. nov., and Bacillus saganii sp. nov. Isolated from the Vehicle Assembly Building at Kennedy Space Center where the Viking Spacecraft were Assembled.</title>
        <authorList>
            <person name="Seuylemezian A."/>
            <person name="Vaishampayan P."/>
        </authorList>
    </citation>
    <scope>NUCLEOTIDE SEQUENCE [LARGE SCALE GENOMIC DNA]</scope>
    <source>
        <strain evidence="11">DSM 13966</strain>
    </source>
</reference>
<dbReference type="OrthoDB" id="9762378at2"/>
<evidence type="ECO:0000256" key="3">
    <source>
        <dbReference type="ARBA" id="ARBA00011870"/>
    </source>
</evidence>
<dbReference type="GO" id="GO:0031419">
    <property type="term" value="F:cobalamin binding"/>
    <property type="evidence" value="ECO:0007669"/>
    <property type="project" value="UniProtKB-KW"/>
</dbReference>
<dbReference type="RefSeq" id="WP_125479823.1">
    <property type="nucleotide sequence ID" value="NZ_RSFW01000012.1"/>
</dbReference>
<evidence type="ECO:0000256" key="7">
    <source>
        <dbReference type="ARBA" id="ARBA00023235"/>
    </source>
</evidence>
<keyword evidence="6" id="KW-0479">Metal-binding</keyword>
<evidence type="ECO:0000256" key="2">
    <source>
        <dbReference type="ARBA" id="ARBA00008465"/>
    </source>
</evidence>
<keyword evidence="8" id="KW-0170">Cobalt</keyword>
<dbReference type="NCBIfam" id="TIGR00641">
    <property type="entry name" value="acid_CoA_mut_N"/>
    <property type="match status" value="1"/>
</dbReference>
<dbReference type="InterPro" id="IPR006098">
    <property type="entry name" value="MMCoA_mutase_a_cat"/>
</dbReference>
<dbReference type="Gene3D" id="3.40.50.280">
    <property type="entry name" value="Cobalamin-binding domain"/>
    <property type="match status" value="1"/>
</dbReference>
<dbReference type="SUPFAM" id="SSF52242">
    <property type="entry name" value="Cobalamin (vitamin B12)-binding domain"/>
    <property type="match status" value="1"/>
</dbReference>
<dbReference type="STRING" id="285983.UB32_11060"/>
<dbReference type="InterPro" id="IPR036724">
    <property type="entry name" value="Cobalamin-bd_sf"/>
</dbReference>
<feature type="domain" description="B12-binding" evidence="9">
    <location>
        <begin position="590"/>
        <end position="722"/>
    </location>
</feature>
<comment type="caution">
    <text evidence="10">The sequence shown here is derived from an EMBL/GenBank/DDBJ whole genome shotgun (WGS) entry which is preliminary data.</text>
</comment>
<evidence type="ECO:0000256" key="4">
    <source>
        <dbReference type="ARBA" id="ARBA00012398"/>
    </source>
</evidence>
<organism evidence="10 11">
    <name type="scientific">Mesobacillus subterraneus</name>
    <dbReference type="NCBI Taxonomy" id="285983"/>
    <lineage>
        <taxon>Bacteria</taxon>
        <taxon>Bacillati</taxon>
        <taxon>Bacillota</taxon>
        <taxon>Bacilli</taxon>
        <taxon>Bacillales</taxon>
        <taxon>Bacillaceae</taxon>
        <taxon>Mesobacillus</taxon>
    </lineage>
</organism>
<dbReference type="EC" id="5.4.99.2" evidence="4"/>
<evidence type="ECO:0000259" key="9">
    <source>
        <dbReference type="PROSITE" id="PS51332"/>
    </source>
</evidence>
<comment type="cofactor">
    <cofactor evidence="1">
        <name>adenosylcob(III)alamin</name>
        <dbReference type="ChEBI" id="CHEBI:18408"/>
    </cofactor>
</comment>
<accession>A0A3R9FXE7</accession>
<dbReference type="FunFam" id="3.20.20.240:FF:000001">
    <property type="entry name" value="Probable methylmalonyl-coa mutase"/>
    <property type="match status" value="1"/>
</dbReference>
<dbReference type="GO" id="GO:0046872">
    <property type="term" value="F:metal ion binding"/>
    <property type="evidence" value="ECO:0007669"/>
    <property type="project" value="UniProtKB-KW"/>
</dbReference>
<dbReference type="GO" id="GO:0005737">
    <property type="term" value="C:cytoplasm"/>
    <property type="evidence" value="ECO:0007669"/>
    <property type="project" value="TreeGrafter"/>
</dbReference>
<dbReference type="CDD" id="cd03679">
    <property type="entry name" value="MM_CoA_mutase_alpha_like"/>
    <property type="match status" value="1"/>
</dbReference>
<dbReference type="Pfam" id="PF02310">
    <property type="entry name" value="B12-binding"/>
    <property type="match status" value="1"/>
</dbReference>
<protein>
    <recommendedName>
        <fullName evidence="4">methylmalonyl-CoA mutase</fullName>
        <ecNumber evidence="4">5.4.99.2</ecNumber>
    </recommendedName>
</protein>
<dbReference type="PROSITE" id="PS00544">
    <property type="entry name" value="METMALONYL_COA_MUTASE"/>
    <property type="match status" value="1"/>
</dbReference>
<dbReference type="NCBIfam" id="TIGR00640">
    <property type="entry name" value="acid_CoA_mut_C"/>
    <property type="match status" value="1"/>
</dbReference>
<dbReference type="InterPro" id="IPR016176">
    <property type="entry name" value="Cbl-dep_enz_cat"/>
</dbReference>
<dbReference type="EMBL" id="RSFW01000012">
    <property type="protein sequence ID" value="RSD27367.1"/>
    <property type="molecule type" value="Genomic_DNA"/>
</dbReference>